<gene>
    <name evidence="2" type="ORF">OMM_00498</name>
</gene>
<dbReference type="InterPro" id="IPR010752">
    <property type="entry name" value="DUF1329"/>
</dbReference>
<organism evidence="2 3">
    <name type="scientific">Candidatus Magnetoglobus multicellularis str. Araruama</name>
    <dbReference type="NCBI Taxonomy" id="890399"/>
    <lineage>
        <taxon>Bacteria</taxon>
        <taxon>Pseudomonadati</taxon>
        <taxon>Thermodesulfobacteriota</taxon>
        <taxon>Desulfobacteria</taxon>
        <taxon>Desulfobacterales</taxon>
        <taxon>Desulfobacteraceae</taxon>
        <taxon>Candidatus Magnetoglobus</taxon>
    </lineage>
</organism>
<proteinExistence type="predicted"/>
<evidence type="ECO:0000256" key="1">
    <source>
        <dbReference type="SAM" id="SignalP"/>
    </source>
</evidence>
<protein>
    <recommendedName>
        <fullName evidence="4">DUF1329 domain-containing protein</fullName>
    </recommendedName>
</protein>
<feature type="signal peptide" evidence="1">
    <location>
        <begin position="1"/>
        <end position="21"/>
    </location>
</feature>
<dbReference type="Proteomes" id="UP000189670">
    <property type="component" value="Unassembled WGS sequence"/>
</dbReference>
<dbReference type="AlphaFoldDB" id="A0A1V1PGV9"/>
<feature type="chain" id="PRO_5010741298" description="DUF1329 domain-containing protein" evidence="1">
    <location>
        <begin position="22"/>
        <end position="456"/>
    </location>
</feature>
<dbReference type="Gene3D" id="2.50.20.10">
    <property type="entry name" value="Lipoprotein localisation LolA/LolB/LppX"/>
    <property type="match status" value="1"/>
</dbReference>
<dbReference type="CDD" id="cd16329">
    <property type="entry name" value="LolA_like"/>
    <property type="match status" value="1"/>
</dbReference>
<dbReference type="Pfam" id="PF07044">
    <property type="entry name" value="DUF1329"/>
    <property type="match status" value="1"/>
</dbReference>
<dbReference type="EMBL" id="ATBP01000025">
    <property type="protein sequence ID" value="ETR74028.1"/>
    <property type="molecule type" value="Genomic_DNA"/>
</dbReference>
<evidence type="ECO:0000313" key="3">
    <source>
        <dbReference type="Proteomes" id="UP000189670"/>
    </source>
</evidence>
<keyword evidence="1" id="KW-0732">Signal</keyword>
<evidence type="ECO:0008006" key="4">
    <source>
        <dbReference type="Google" id="ProtNLM"/>
    </source>
</evidence>
<sequence length="456" mass="52904">MKTYCILLIVYFNIFSVNGYAQQSAYTSKDLGLENSILTPLGALRSGNKDNTIPPWTGGVKQLPHGYQPGDRHPYPFQKDAPLFIISHENYQQYANKLTAGEIALIKNYPDSYKMIVYPTHRTASYPKWVYEAAVENANKAKLVEWGNGIINARITCPFPIPENGLQAIWNHLIFFKNVSSKRISVQAAPTKLGKYTLMKVKETAFVPFAQKYHAINNNYESNIYGYFLQIIQAPVKIAGNGLLVYEYLNQVINPRKAWLYSPGRRRVIRSPNAAYDYPGTASDGLRTIDDWNIFNGATDRYSWKLLGKKEIYIPYNCYTLHSDTLAYKDILTRYHINQKYVRYELHRVWVVEATLKENKHHIYMFRRFYLDEDSWVCVAAEMYDDQGKIWRVSLAHLINYYEVPLMFSTANVYHDLAARRYLATNLDNEEKVSDFLILFNRKHFTPNALIRNTGR</sequence>
<comment type="caution">
    <text evidence="2">The sequence shown here is derived from an EMBL/GenBank/DDBJ whole genome shotgun (WGS) entry which is preliminary data.</text>
</comment>
<evidence type="ECO:0000313" key="2">
    <source>
        <dbReference type="EMBL" id="ETR74028.1"/>
    </source>
</evidence>
<accession>A0A1V1PGV9</accession>
<name>A0A1V1PGV9_9BACT</name>
<reference evidence="3" key="1">
    <citation type="submission" date="2012-11" db="EMBL/GenBank/DDBJ databases">
        <authorList>
            <person name="Lucero-Rivera Y.E."/>
            <person name="Tovar-Ramirez D."/>
        </authorList>
    </citation>
    <scope>NUCLEOTIDE SEQUENCE [LARGE SCALE GENOMIC DNA]</scope>
    <source>
        <strain evidence="3">Araruama</strain>
    </source>
</reference>